<dbReference type="Proteomes" id="UP000186817">
    <property type="component" value="Unassembled WGS sequence"/>
</dbReference>
<evidence type="ECO:0000313" key="3">
    <source>
        <dbReference type="Proteomes" id="UP000186817"/>
    </source>
</evidence>
<accession>A0A1Q9BQL6</accession>
<sequence>MADPPYGEPHQGATVISPTANGVLTTPTSAHARLHEEHATSYLVDIRYGPAVQRQMEEYTMKYQDELRALQSEVQKLRGEKRVIFSKELQFNSNLIVLQISFKEIHVVLKGVFT</sequence>
<dbReference type="AlphaFoldDB" id="A0A1Q9BQL6"/>
<feature type="region of interest" description="Disordered" evidence="1">
    <location>
        <begin position="1"/>
        <end position="22"/>
    </location>
</feature>
<keyword evidence="3" id="KW-1185">Reference proteome</keyword>
<evidence type="ECO:0000256" key="1">
    <source>
        <dbReference type="SAM" id="MobiDB-lite"/>
    </source>
</evidence>
<protein>
    <submittedName>
        <fullName evidence="2">Uncharacterized protein</fullName>
    </submittedName>
</protein>
<organism evidence="2 3">
    <name type="scientific">Symbiodinium microadriaticum</name>
    <name type="common">Dinoflagellate</name>
    <name type="synonym">Zooxanthella microadriatica</name>
    <dbReference type="NCBI Taxonomy" id="2951"/>
    <lineage>
        <taxon>Eukaryota</taxon>
        <taxon>Sar</taxon>
        <taxon>Alveolata</taxon>
        <taxon>Dinophyceae</taxon>
        <taxon>Suessiales</taxon>
        <taxon>Symbiodiniaceae</taxon>
        <taxon>Symbiodinium</taxon>
    </lineage>
</organism>
<proteinExistence type="predicted"/>
<name>A0A1Q9BQL6_SYMMI</name>
<comment type="caution">
    <text evidence="2">The sequence shown here is derived from an EMBL/GenBank/DDBJ whole genome shotgun (WGS) entry which is preliminary data.</text>
</comment>
<evidence type="ECO:0000313" key="2">
    <source>
        <dbReference type="EMBL" id="OLP72993.1"/>
    </source>
</evidence>
<dbReference type="EMBL" id="LSRX01006744">
    <property type="protein sequence ID" value="OLP72993.1"/>
    <property type="molecule type" value="Genomic_DNA"/>
</dbReference>
<gene>
    <name evidence="2" type="ORF">AK812_SmicGene47956</name>
</gene>
<reference evidence="2 3" key="1">
    <citation type="submission" date="2016-02" db="EMBL/GenBank/DDBJ databases">
        <title>Genome analysis of coral dinoflagellate symbionts highlights evolutionary adaptations to a symbiotic lifestyle.</title>
        <authorList>
            <person name="Aranda M."/>
            <person name="Li Y."/>
            <person name="Liew Y.J."/>
            <person name="Baumgarten S."/>
            <person name="Simakov O."/>
            <person name="Wilson M."/>
            <person name="Piel J."/>
            <person name="Ashoor H."/>
            <person name="Bougouffa S."/>
            <person name="Bajic V.B."/>
            <person name="Ryu T."/>
            <person name="Ravasi T."/>
            <person name="Bayer T."/>
            <person name="Micklem G."/>
            <person name="Kim H."/>
            <person name="Bhak J."/>
            <person name="Lajeunesse T.C."/>
            <person name="Voolstra C.R."/>
        </authorList>
    </citation>
    <scope>NUCLEOTIDE SEQUENCE [LARGE SCALE GENOMIC DNA]</scope>
    <source>
        <strain evidence="2 3">CCMP2467</strain>
    </source>
</reference>